<evidence type="ECO:0000256" key="2">
    <source>
        <dbReference type="SAM" id="Phobius"/>
    </source>
</evidence>
<feature type="region of interest" description="Disordered" evidence="1">
    <location>
        <begin position="1360"/>
        <end position="1385"/>
    </location>
</feature>
<reference evidence="3 4" key="1">
    <citation type="submission" date="2017-08" db="EMBL/GenBank/DDBJ databases">
        <title>Acidophilic green algal genome provides insights into adaptation to an acidic environment.</title>
        <authorList>
            <person name="Hirooka S."/>
            <person name="Hirose Y."/>
            <person name="Kanesaki Y."/>
            <person name="Higuchi S."/>
            <person name="Fujiwara T."/>
            <person name="Onuma R."/>
            <person name="Era A."/>
            <person name="Ohbayashi R."/>
            <person name="Uzuka A."/>
            <person name="Nozaki H."/>
            <person name="Yoshikawa H."/>
            <person name="Miyagishima S.Y."/>
        </authorList>
    </citation>
    <scope>NUCLEOTIDE SEQUENCE [LARGE SCALE GENOMIC DNA]</scope>
    <source>
        <strain evidence="3 4">NIES-2499</strain>
    </source>
</reference>
<keyword evidence="2" id="KW-0472">Membrane</keyword>
<feature type="region of interest" description="Disordered" evidence="1">
    <location>
        <begin position="665"/>
        <end position="763"/>
    </location>
</feature>
<evidence type="ECO:0000313" key="3">
    <source>
        <dbReference type="EMBL" id="GAX83248.1"/>
    </source>
</evidence>
<feature type="region of interest" description="Disordered" evidence="1">
    <location>
        <begin position="1170"/>
        <end position="1191"/>
    </location>
</feature>
<feature type="compositionally biased region" description="Low complexity" evidence="1">
    <location>
        <begin position="1170"/>
        <end position="1182"/>
    </location>
</feature>
<feature type="compositionally biased region" description="Low complexity" evidence="1">
    <location>
        <begin position="753"/>
        <end position="763"/>
    </location>
</feature>
<dbReference type="Proteomes" id="UP000232323">
    <property type="component" value="Unassembled WGS sequence"/>
</dbReference>
<feature type="transmembrane region" description="Helical" evidence="2">
    <location>
        <begin position="263"/>
        <end position="286"/>
    </location>
</feature>
<feature type="region of interest" description="Disordered" evidence="1">
    <location>
        <begin position="1107"/>
        <end position="1151"/>
    </location>
</feature>
<feature type="transmembrane region" description="Helical" evidence="2">
    <location>
        <begin position="6"/>
        <end position="31"/>
    </location>
</feature>
<sequence length="1505" mass="160692">MTELYIRVISFIRCGFLGFAITQICYSVGILSVEFNVQGDTKAVIFALSKLVLSSLHLRGISPLAILLSPWLLPCTLACGCLRAGVEASWMKYAWHCMAAFFLSLFLKKIMLAGQSSQSLRSWSTLRSPTAAVSGCIQHFKEWLSSISRIHEKGKTLDAEIASFTSLWRLMHRALASGSSFTHHDANESPLAGPQMSGSYIQKPKPQGVLGTMLPEPGSRTTCSEALSAAVRFIISTILTLEAVNALYSGLLKPQAYDAIDAALMGVVANVSMSMFLVVNASLIMVQGPVYSVRTPQLNTGFIMILGVSQGALFLLVGSPQICLIRRFFEIHVLITTSCTTSSQQQLQGAIIGLVFMLLMTLGQRLTLTSFAQALSSYLATAALARLATGLAELLYIRSMQCLGILQHSSFVSNTQQAVHYVNVRPFSPSLSAACSESYHSVGHAHLNSDATHSALHGSSTLPPTHSALYGSSTLPPKRQQAVLPLTSSGLSLRSLSNSERILMWDTAASSAAQQSSNPVIADHDLGPSAPVLPTAWQAQAQGAGSYGLNIMSAVMMHRAESAEAASLGGVTEWTLRSALMSLEVHQQATEHPGAHLELSSDLEATGLDSGGERPSFNSRFRGSMEGRALRTLNEDAVDTWDLDTPLLSSMQSSFLSLSRQNSSAAFGSGATKNTQIRQMSHEKSNSTLSTTRHPATSHTLPPNLMRNPSGERRSNMAAAASSSALRVPAKDMQPSIQQQRHHHRRSPPTKHSSFGPSSSHSLSNYCRSIPLQKKTEALSRLHSGGCTASEHQLKMEVDLVVIGAATHRQANAVAATAVVGIEGKTVRRVLSQVNVMKHVSFNMDGDTAQPLSRPVDWKPPLCVGGDTSCSTDHRQPGMAGVKVNSLHLEDSGSLRGQRGQHDIKSLQADDKILGLSMMANNEGTEQLASKIRSASETADDDDVVNKAVGFLHTQGSVIAPRPQGYSWLQQQLELFRQSWEGPDTEQLMGMQQQQQWRRQSVDQELMGGVVLSAALDPPTASSASSSQIDSTGRTTQGGLQPAPQPSNTLQGGLLPAPQPSNTLQGGLLPAPQPSNTLQGGLLLASQPSNNTLQGGLLLASQPSNTLQGGLLPAPQPLHSNRFSASSESSNSSNHAVRSLSPSRSGISRRLSQEHGAALDDLNLHLHLPVSSSSSSRQSSPSKTAATEDASFSSTIRISLRRRLPSKQASDIVVDVQGGSEVHAFNVRRTASSIPCAGSSSVPGGSSVAKRMPAVISRMGPNGKGRQHRRSRLSGSSLVSTQTLLQSYTEDLPLEDVEMNSETCNPSRPSATQVSTPYAHHSYGQQAHGANLYTPLHQDLATDLEGFNCYYERNGRVSNNEQQMRPAEISMPSSHRSQSRDAAVFSPADSGACNANPSGVTLSTVCLKSDQGVSGDKHVGLLMSALSPTSSDGQEEAEGRAATASPRGEYLSPGPGAIRTTSHASSLHHLAATSRLYSHGSSNLSAHNSLNPRRISEERPEQCHE</sequence>
<feature type="compositionally biased region" description="Polar residues" evidence="1">
    <location>
        <begin position="686"/>
        <end position="701"/>
    </location>
</feature>
<feature type="compositionally biased region" description="Basic residues" evidence="1">
    <location>
        <begin position="740"/>
        <end position="749"/>
    </location>
</feature>
<feature type="compositionally biased region" description="Polar residues" evidence="1">
    <location>
        <begin position="1478"/>
        <end position="1491"/>
    </location>
</feature>
<feature type="transmembrane region" description="Helical" evidence="2">
    <location>
        <begin position="229"/>
        <end position="251"/>
    </location>
</feature>
<evidence type="ECO:0000313" key="4">
    <source>
        <dbReference type="Proteomes" id="UP000232323"/>
    </source>
</evidence>
<feature type="transmembrane region" description="Helical" evidence="2">
    <location>
        <begin position="298"/>
        <end position="317"/>
    </location>
</feature>
<feature type="region of interest" description="Disordered" evidence="1">
    <location>
        <begin position="1478"/>
        <end position="1505"/>
    </location>
</feature>
<feature type="region of interest" description="Disordered" evidence="1">
    <location>
        <begin position="1426"/>
        <end position="1465"/>
    </location>
</feature>
<proteinExistence type="predicted"/>
<feature type="region of interest" description="Disordered" evidence="1">
    <location>
        <begin position="1257"/>
        <end position="1280"/>
    </location>
</feature>
<accession>A0A250XJK3</accession>
<organism evidence="3 4">
    <name type="scientific">Chlamydomonas eustigma</name>
    <dbReference type="NCBI Taxonomy" id="1157962"/>
    <lineage>
        <taxon>Eukaryota</taxon>
        <taxon>Viridiplantae</taxon>
        <taxon>Chlorophyta</taxon>
        <taxon>core chlorophytes</taxon>
        <taxon>Chlorophyceae</taxon>
        <taxon>CS clade</taxon>
        <taxon>Chlamydomonadales</taxon>
        <taxon>Chlamydomonadaceae</taxon>
        <taxon>Chlamydomonas</taxon>
    </lineage>
</organism>
<dbReference type="EMBL" id="BEGY01000094">
    <property type="protein sequence ID" value="GAX83248.1"/>
    <property type="molecule type" value="Genomic_DNA"/>
</dbReference>
<keyword evidence="4" id="KW-1185">Reference proteome</keyword>
<feature type="compositionally biased region" description="Low complexity" evidence="1">
    <location>
        <begin position="1017"/>
        <end position="1032"/>
    </location>
</feature>
<keyword evidence="2" id="KW-1133">Transmembrane helix</keyword>
<evidence type="ECO:0000256" key="1">
    <source>
        <dbReference type="SAM" id="MobiDB-lite"/>
    </source>
</evidence>
<name>A0A250XJK3_9CHLO</name>
<protein>
    <submittedName>
        <fullName evidence="3">Uncharacterized protein</fullName>
    </submittedName>
</protein>
<feature type="compositionally biased region" description="Basic and acidic residues" evidence="1">
    <location>
        <begin position="1494"/>
        <end position="1505"/>
    </location>
</feature>
<feature type="region of interest" description="Disordered" evidence="1">
    <location>
        <begin position="1017"/>
        <end position="1087"/>
    </location>
</feature>
<gene>
    <name evidence="3" type="ORF">CEUSTIGMA_g10674.t1</name>
</gene>
<keyword evidence="2" id="KW-0812">Transmembrane</keyword>
<feature type="compositionally biased region" description="Low complexity" evidence="1">
    <location>
        <begin position="1107"/>
        <end position="1141"/>
    </location>
</feature>
<comment type="caution">
    <text evidence="3">The sequence shown here is derived from an EMBL/GenBank/DDBJ whole genome shotgun (WGS) entry which is preliminary data.</text>
</comment>